<protein>
    <submittedName>
        <fullName evidence="2">Uncharacterized protein</fullName>
    </submittedName>
</protein>
<feature type="compositionally biased region" description="Basic and acidic residues" evidence="1">
    <location>
        <begin position="32"/>
        <end position="67"/>
    </location>
</feature>
<organism evidence="2 3">
    <name type="scientific">Kalmanozyma brasiliensis (strain GHG001)</name>
    <name type="common">Yeast</name>
    <name type="synonym">Pseudozyma brasiliensis</name>
    <dbReference type="NCBI Taxonomy" id="1365824"/>
    <lineage>
        <taxon>Eukaryota</taxon>
        <taxon>Fungi</taxon>
        <taxon>Dikarya</taxon>
        <taxon>Basidiomycota</taxon>
        <taxon>Ustilaginomycotina</taxon>
        <taxon>Ustilaginomycetes</taxon>
        <taxon>Ustilaginales</taxon>
        <taxon>Ustilaginaceae</taxon>
        <taxon>Kalmanozyma</taxon>
    </lineage>
</organism>
<keyword evidence="3" id="KW-1185">Reference proteome</keyword>
<dbReference type="eggNOG" id="ENOG502RDSA">
    <property type="taxonomic scope" value="Eukaryota"/>
</dbReference>
<evidence type="ECO:0000256" key="1">
    <source>
        <dbReference type="SAM" id="MobiDB-lite"/>
    </source>
</evidence>
<evidence type="ECO:0000313" key="2">
    <source>
        <dbReference type="EMBL" id="EST07186.1"/>
    </source>
</evidence>
<dbReference type="AlphaFoldDB" id="V5EA01"/>
<dbReference type="EMBL" id="KI545864">
    <property type="protein sequence ID" value="EST07186.1"/>
    <property type="molecule type" value="Genomic_DNA"/>
</dbReference>
<feature type="region of interest" description="Disordered" evidence="1">
    <location>
        <begin position="13"/>
        <end position="110"/>
    </location>
</feature>
<sequence length="110" mass="11792">MSLLRTQFASLRVAASSASIAGRRTLLTTAVRRTDDPRVLNKDTHSGASVKADKHSKDPKTLQKETAESANQGSSSSGAKDRPTHSEDAVHGEKHGKSPEQLQKETANKT</sequence>
<gene>
    <name evidence="2" type="ORF">PSEUBRA_SCAF21g03407</name>
</gene>
<dbReference type="Proteomes" id="UP000019377">
    <property type="component" value="Unassembled WGS sequence"/>
</dbReference>
<reference evidence="3" key="1">
    <citation type="journal article" date="2013" name="Genome Announc.">
        <title>Draft genome sequence of Pseudozyma brasiliensis sp. nov. strain GHG001, a high producer of endo-1,4-xylanase isolated from an insect pest of sugarcane.</title>
        <authorList>
            <person name="Oliveira J.V.D.C."/>
            <person name="dos Santos R.A.C."/>
            <person name="Borges T.A."/>
            <person name="Riano-Pachon D.M."/>
            <person name="Goldman G.H."/>
        </authorList>
    </citation>
    <scope>NUCLEOTIDE SEQUENCE [LARGE SCALE GENOMIC DNA]</scope>
    <source>
        <strain evidence="3">GHG001</strain>
    </source>
</reference>
<feature type="compositionally biased region" description="Polar residues" evidence="1">
    <location>
        <begin position="68"/>
        <end position="78"/>
    </location>
</feature>
<dbReference type="GeneID" id="27419089"/>
<dbReference type="OrthoDB" id="2555115at2759"/>
<accession>V5EA01</accession>
<name>V5EA01_KALBG</name>
<proteinExistence type="predicted"/>
<dbReference type="RefSeq" id="XP_016292175.1">
    <property type="nucleotide sequence ID" value="XM_016436451.1"/>
</dbReference>
<dbReference type="HOGENOM" id="CLU_148180_0_0_1"/>
<feature type="compositionally biased region" description="Basic and acidic residues" evidence="1">
    <location>
        <begin position="79"/>
        <end position="110"/>
    </location>
</feature>
<dbReference type="OMA" id="NKDTHSG"/>
<evidence type="ECO:0000313" key="3">
    <source>
        <dbReference type="Proteomes" id="UP000019377"/>
    </source>
</evidence>